<dbReference type="GO" id="GO:0006589">
    <property type="term" value="P:octopamine biosynthetic process"/>
    <property type="evidence" value="ECO:0007669"/>
    <property type="project" value="TreeGrafter"/>
</dbReference>
<dbReference type="AlphaFoldDB" id="A0AAD8YIN6"/>
<dbReference type="GO" id="GO:0042421">
    <property type="term" value="P:norepinephrine biosynthetic process"/>
    <property type="evidence" value="ECO:0007669"/>
    <property type="project" value="TreeGrafter"/>
</dbReference>
<keyword evidence="2" id="KW-0732">Signal</keyword>
<keyword evidence="1" id="KW-0472">Membrane</keyword>
<comment type="caution">
    <text evidence="4">The sequence shown here is derived from an EMBL/GenBank/DDBJ whole genome shotgun (WGS) entry which is preliminary data.</text>
</comment>
<keyword evidence="1" id="KW-1133">Transmembrane helix</keyword>
<feature type="signal peptide" evidence="2">
    <location>
        <begin position="1"/>
        <end position="26"/>
    </location>
</feature>
<sequence length="309" mass="33664">MSPLYYALVLIATCFLNLDTMSPVFASASELGSQDSCSFHLNLSPSTDVTLQQHLSGANTLTIALTLEGQGWVGVGFNRNGNMIGSTVVIGFPGEPLTQDLNPGRYYLGAKEMKQINRIDTSGTRVGVEWPKGLSDVSNDDDEGGDEEWRRSLYLPQDHHRLLAISDASIEQNSTHTTLKFTRPLQPSDSYMTQVHPNDLNTLIWAVGSSNQFGYHGSQRGSHALNFTECLHGTLVSLSLNDAFEVEEQKVEEIDVPEGSAQAKILELDSQKATSSGAYGLDASLYHSFVIVMSMCYFVFGSVGVVVQS</sequence>
<gene>
    <name evidence="4" type="ORF">QTG54_003926</name>
</gene>
<reference evidence="4" key="1">
    <citation type="submission" date="2023-06" db="EMBL/GenBank/DDBJ databases">
        <title>Survivors Of The Sea: Transcriptome response of Skeletonema marinoi to long-term dormancy.</title>
        <authorList>
            <person name="Pinder M.I.M."/>
            <person name="Kourtchenko O."/>
            <person name="Robertson E.K."/>
            <person name="Larsson T."/>
            <person name="Maumus F."/>
            <person name="Osuna-Cruz C.M."/>
            <person name="Vancaester E."/>
            <person name="Stenow R."/>
            <person name="Vandepoele K."/>
            <person name="Ploug H."/>
            <person name="Bruchert V."/>
            <person name="Godhe A."/>
            <person name="Topel M."/>
        </authorList>
    </citation>
    <scope>NUCLEOTIDE SEQUENCE</scope>
    <source>
        <strain evidence="4">R05AC</strain>
    </source>
</reference>
<dbReference type="InterPro" id="IPR005018">
    <property type="entry name" value="DOMON_domain"/>
</dbReference>
<dbReference type="EMBL" id="JATAAI010000005">
    <property type="protein sequence ID" value="KAK1746002.1"/>
    <property type="molecule type" value="Genomic_DNA"/>
</dbReference>
<dbReference type="CDD" id="cd09631">
    <property type="entry name" value="DOMON_DOH"/>
    <property type="match status" value="1"/>
</dbReference>
<evidence type="ECO:0000256" key="1">
    <source>
        <dbReference type="SAM" id="Phobius"/>
    </source>
</evidence>
<dbReference type="PANTHER" id="PTHR10157:SF23">
    <property type="entry name" value="MOXD1 HOMOLOG 1"/>
    <property type="match status" value="1"/>
</dbReference>
<dbReference type="InterPro" id="IPR000945">
    <property type="entry name" value="DBH-like"/>
</dbReference>
<name>A0AAD8YIN6_9STRA</name>
<keyword evidence="1" id="KW-0812">Transmembrane</keyword>
<dbReference type="InterPro" id="IPR045266">
    <property type="entry name" value="DOH_DOMON"/>
</dbReference>
<evidence type="ECO:0000256" key="2">
    <source>
        <dbReference type="SAM" id="SignalP"/>
    </source>
</evidence>
<dbReference type="Proteomes" id="UP001224775">
    <property type="component" value="Unassembled WGS sequence"/>
</dbReference>
<keyword evidence="5" id="KW-1185">Reference proteome</keyword>
<feature type="chain" id="PRO_5042218589" description="DOMON domain-containing protein" evidence="2">
    <location>
        <begin position="27"/>
        <end position="309"/>
    </location>
</feature>
<accession>A0AAD8YIN6</accession>
<proteinExistence type="predicted"/>
<dbReference type="GO" id="GO:0030667">
    <property type="term" value="C:secretory granule membrane"/>
    <property type="evidence" value="ECO:0007669"/>
    <property type="project" value="TreeGrafter"/>
</dbReference>
<feature type="domain" description="DOMON" evidence="3">
    <location>
        <begin position="72"/>
        <end position="208"/>
    </location>
</feature>
<dbReference type="GO" id="GO:0004500">
    <property type="term" value="F:dopamine beta-monooxygenase activity"/>
    <property type="evidence" value="ECO:0007669"/>
    <property type="project" value="InterPro"/>
</dbReference>
<evidence type="ECO:0000313" key="5">
    <source>
        <dbReference type="Proteomes" id="UP001224775"/>
    </source>
</evidence>
<evidence type="ECO:0000313" key="4">
    <source>
        <dbReference type="EMBL" id="KAK1746002.1"/>
    </source>
</evidence>
<dbReference type="PANTHER" id="PTHR10157">
    <property type="entry name" value="DOPAMINE BETA HYDROXYLASE RELATED"/>
    <property type="match status" value="1"/>
</dbReference>
<dbReference type="GO" id="GO:0005507">
    <property type="term" value="F:copper ion binding"/>
    <property type="evidence" value="ECO:0007669"/>
    <property type="project" value="TreeGrafter"/>
</dbReference>
<dbReference type="SMART" id="SM00664">
    <property type="entry name" value="DoH"/>
    <property type="match status" value="1"/>
</dbReference>
<organism evidence="4 5">
    <name type="scientific">Skeletonema marinoi</name>
    <dbReference type="NCBI Taxonomy" id="267567"/>
    <lineage>
        <taxon>Eukaryota</taxon>
        <taxon>Sar</taxon>
        <taxon>Stramenopiles</taxon>
        <taxon>Ochrophyta</taxon>
        <taxon>Bacillariophyta</taxon>
        <taxon>Coscinodiscophyceae</taxon>
        <taxon>Thalassiosirophycidae</taxon>
        <taxon>Thalassiosirales</taxon>
        <taxon>Skeletonemataceae</taxon>
        <taxon>Skeletonema</taxon>
        <taxon>Skeletonema marinoi-dohrnii complex</taxon>
    </lineage>
</organism>
<dbReference type="GO" id="GO:0005615">
    <property type="term" value="C:extracellular space"/>
    <property type="evidence" value="ECO:0007669"/>
    <property type="project" value="TreeGrafter"/>
</dbReference>
<feature type="transmembrane region" description="Helical" evidence="1">
    <location>
        <begin position="285"/>
        <end position="307"/>
    </location>
</feature>
<protein>
    <recommendedName>
        <fullName evidence="3">DOMON domain-containing protein</fullName>
    </recommendedName>
</protein>
<evidence type="ECO:0000259" key="3">
    <source>
        <dbReference type="SMART" id="SM00664"/>
    </source>
</evidence>
<dbReference type="GO" id="GO:0042420">
    <property type="term" value="P:dopamine catabolic process"/>
    <property type="evidence" value="ECO:0007669"/>
    <property type="project" value="TreeGrafter"/>
</dbReference>